<dbReference type="Proteomes" id="UP000076738">
    <property type="component" value="Unassembled WGS sequence"/>
</dbReference>
<evidence type="ECO:0000256" key="1">
    <source>
        <dbReference type="SAM" id="MobiDB-lite"/>
    </source>
</evidence>
<sequence length="418" mass="45597">MEQSSEESEATEEEVSTSIKRRRVTEEPTVPRRGRPPKRVHNTTKSRSMPIKSFRGRPLQPSPKAAAQFSSRKVDSSSSSRIRRIKASSTPAQERSPATRYETSPSSPSRSPSPSPPAQPLSLRKKGQTKSRPFGDNVSGASARKTTSKRDADMPQKLEDEDGSVRRTHGRRTRDMQSDVGSERDTDSEERPNKKHRRCDDEEAPITGRASSPPSLAMYRPLLNGLHISPRGGSLYFSPSAKPGPLQKANGLKVQVPQPPIWWKSTSAKRIASDLSAPSPTQRPRWAPPPPPRELPPGPSPVLDSPVSPSRSVFGTPSISPPTLSAPSRYTFLSSPPPKAATTYSGLTPFGDKSARYGFGMQTNSRPRAGVAGPLTSRTNAPQDMRTSSSKWAIDKEVIVLDSSDEKNLKRASALSRL</sequence>
<feature type="compositionally biased region" description="Basic residues" evidence="1">
    <location>
        <begin position="32"/>
        <end position="44"/>
    </location>
</feature>
<accession>A0A167GMT1</accession>
<organism evidence="2 3">
    <name type="scientific">Calocera viscosa (strain TUFC12733)</name>
    <dbReference type="NCBI Taxonomy" id="1330018"/>
    <lineage>
        <taxon>Eukaryota</taxon>
        <taxon>Fungi</taxon>
        <taxon>Dikarya</taxon>
        <taxon>Basidiomycota</taxon>
        <taxon>Agaricomycotina</taxon>
        <taxon>Dacrymycetes</taxon>
        <taxon>Dacrymycetales</taxon>
        <taxon>Dacrymycetaceae</taxon>
        <taxon>Calocera</taxon>
    </lineage>
</organism>
<evidence type="ECO:0000313" key="2">
    <source>
        <dbReference type="EMBL" id="KZO90723.1"/>
    </source>
</evidence>
<protein>
    <submittedName>
        <fullName evidence="2">Uncharacterized protein</fullName>
    </submittedName>
</protein>
<feature type="compositionally biased region" description="Low complexity" evidence="1">
    <location>
        <begin position="301"/>
        <end position="313"/>
    </location>
</feature>
<dbReference type="EMBL" id="KV417335">
    <property type="protein sequence ID" value="KZO90723.1"/>
    <property type="molecule type" value="Genomic_DNA"/>
</dbReference>
<feature type="compositionally biased region" description="Basic and acidic residues" evidence="1">
    <location>
        <begin position="148"/>
        <end position="158"/>
    </location>
</feature>
<evidence type="ECO:0000313" key="3">
    <source>
        <dbReference type="Proteomes" id="UP000076738"/>
    </source>
</evidence>
<name>A0A167GMT1_CALVF</name>
<feature type="region of interest" description="Disordered" evidence="1">
    <location>
        <begin position="1"/>
        <end position="389"/>
    </location>
</feature>
<feature type="compositionally biased region" description="Basic and acidic residues" evidence="1">
    <location>
        <begin position="173"/>
        <end position="192"/>
    </location>
</feature>
<feature type="compositionally biased region" description="Pro residues" evidence="1">
    <location>
        <begin position="286"/>
        <end position="300"/>
    </location>
</feature>
<gene>
    <name evidence="2" type="ORF">CALVIDRAFT_385749</name>
</gene>
<dbReference type="AlphaFoldDB" id="A0A167GMT1"/>
<feature type="compositionally biased region" description="Acidic residues" evidence="1">
    <location>
        <begin position="1"/>
        <end position="15"/>
    </location>
</feature>
<reference evidence="2 3" key="1">
    <citation type="journal article" date="2016" name="Mol. Biol. Evol.">
        <title>Comparative Genomics of Early-Diverging Mushroom-Forming Fungi Provides Insights into the Origins of Lignocellulose Decay Capabilities.</title>
        <authorList>
            <person name="Nagy L.G."/>
            <person name="Riley R."/>
            <person name="Tritt A."/>
            <person name="Adam C."/>
            <person name="Daum C."/>
            <person name="Floudas D."/>
            <person name="Sun H."/>
            <person name="Yadav J.S."/>
            <person name="Pangilinan J."/>
            <person name="Larsson K.H."/>
            <person name="Matsuura K."/>
            <person name="Barry K."/>
            <person name="Labutti K."/>
            <person name="Kuo R."/>
            <person name="Ohm R.A."/>
            <person name="Bhattacharya S.S."/>
            <person name="Shirouzu T."/>
            <person name="Yoshinaga Y."/>
            <person name="Martin F.M."/>
            <person name="Grigoriev I.V."/>
            <person name="Hibbett D.S."/>
        </authorList>
    </citation>
    <scope>NUCLEOTIDE SEQUENCE [LARGE SCALE GENOMIC DNA]</scope>
    <source>
        <strain evidence="2 3">TUFC12733</strain>
    </source>
</reference>
<proteinExistence type="predicted"/>
<feature type="compositionally biased region" description="Polar residues" evidence="1">
    <location>
        <begin position="315"/>
        <end position="334"/>
    </location>
</feature>
<keyword evidence="3" id="KW-1185">Reference proteome</keyword>
<feature type="compositionally biased region" description="Polar residues" evidence="1">
    <location>
        <begin position="376"/>
        <end position="389"/>
    </location>
</feature>